<evidence type="ECO:0000256" key="1">
    <source>
        <dbReference type="SAM" id="MobiDB-lite"/>
    </source>
</evidence>
<evidence type="ECO:0000313" key="3">
    <source>
        <dbReference type="Proteomes" id="UP000016927"/>
    </source>
</evidence>
<feature type="compositionally biased region" description="Acidic residues" evidence="1">
    <location>
        <begin position="138"/>
        <end position="174"/>
    </location>
</feature>
<dbReference type="EMBL" id="KB910082">
    <property type="protein sequence ID" value="EOB11447.1"/>
    <property type="molecule type" value="Genomic_DNA"/>
</dbReference>
<keyword evidence="3" id="KW-1185">Reference proteome</keyword>
<dbReference type="HOGENOM" id="CLU_1078053_0_0_1"/>
<feature type="region of interest" description="Disordered" evidence="1">
    <location>
        <begin position="18"/>
        <end position="37"/>
    </location>
</feature>
<name>R0KMU6_NOSB1</name>
<dbReference type="OrthoDB" id="2193302at2759"/>
<feature type="compositionally biased region" description="Low complexity" evidence="1">
    <location>
        <begin position="21"/>
        <end position="30"/>
    </location>
</feature>
<dbReference type="VEuPathDB" id="MicrosporidiaDB:NBO_1175g0002"/>
<feature type="region of interest" description="Disordered" evidence="1">
    <location>
        <begin position="138"/>
        <end position="175"/>
    </location>
</feature>
<sequence>MQENGIITKKDYLNIIRDNKNGNNKNGNNNDTPKKLKVNDTPNLSLLNFLTKEKKINNDFDNDKNFKPIIFDSSVYVYKLNNPNFESLRKRKDLVNPKKMMFIKFTEDIKPPIYKPTENKLKHKISYQKIFNNVDYDEESTWEDDPDAESIDSVETEEDDSSSENNEFIEADSGEQERIKIKKPTVNFPNVKVEFNEEFDKIFWELPLKPVKEISNEIKIKLEKELKNVDESQNFIKKLSKKYMVVENSVKEVYEALK</sequence>
<evidence type="ECO:0000313" key="2">
    <source>
        <dbReference type="EMBL" id="EOB11447.1"/>
    </source>
</evidence>
<dbReference type="STRING" id="578461.R0KMU6"/>
<dbReference type="Proteomes" id="UP000016927">
    <property type="component" value="Unassembled WGS sequence"/>
</dbReference>
<reference evidence="2 3" key="1">
    <citation type="journal article" date="2013" name="BMC Genomics">
        <title>Comparative genomics of parasitic silkworm microsporidia reveal an association between genome expansion and host adaptation.</title>
        <authorList>
            <person name="Pan G."/>
            <person name="Xu J."/>
            <person name="Li T."/>
            <person name="Xia Q."/>
            <person name="Liu S.L."/>
            <person name="Zhang G."/>
            <person name="Li S."/>
            <person name="Li C."/>
            <person name="Liu H."/>
            <person name="Yang L."/>
            <person name="Liu T."/>
            <person name="Zhang X."/>
            <person name="Wu Z."/>
            <person name="Fan W."/>
            <person name="Dang X."/>
            <person name="Xiang H."/>
            <person name="Tao M."/>
            <person name="Li Y."/>
            <person name="Hu J."/>
            <person name="Li Z."/>
            <person name="Lin L."/>
            <person name="Luo J."/>
            <person name="Geng L."/>
            <person name="Wang L."/>
            <person name="Long M."/>
            <person name="Wan Y."/>
            <person name="He N."/>
            <person name="Zhang Z."/>
            <person name="Lu C."/>
            <person name="Keeling P.J."/>
            <person name="Wang J."/>
            <person name="Xiang Z."/>
            <person name="Zhou Z."/>
        </authorList>
    </citation>
    <scope>NUCLEOTIDE SEQUENCE [LARGE SCALE GENOMIC DNA]</scope>
    <source>
        <strain evidence="3">CQ1 / CVCC 102059</strain>
    </source>
</reference>
<dbReference type="AlphaFoldDB" id="R0KMU6"/>
<proteinExistence type="predicted"/>
<accession>R0KMU6</accession>
<gene>
    <name evidence="2" type="ORF">NBO_1175g0002</name>
</gene>
<protein>
    <submittedName>
        <fullName evidence="2">Uncharacterized protein</fullName>
    </submittedName>
</protein>
<organism evidence="2 3">
    <name type="scientific">Nosema bombycis (strain CQ1 / CVCC 102059)</name>
    <name type="common">Microsporidian parasite</name>
    <name type="synonym">Pebrine of silkworm</name>
    <dbReference type="NCBI Taxonomy" id="578461"/>
    <lineage>
        <taxon>Eukaryota</taxon>
        <taxon>Fungi</taxon>
        <taxon>Fungi incertae sedis</taxon>
        <taxon>Microsporidia</taxon>
        <taxon>Nosematidae</taxon>
        <taxon>Nosema</taxon>
    </lineage>
</organism>